<evidence type="ECO:0000259" key="3">
    <source>
        <dbReference type="Pfam" id="PF09610"/>
    </source>
</evidence>
<feature type="compositionally biased region" description="Polar residues" evidence="1">
    <location>
        <begin position="117"/>
        <end position="127"/>
    </location>
</feature>
<keyword evidence="2" id="KW-1133">Transmembrane helix</keyword>
<dbReference type="InterPro" id="IPR058860">
    <property type="entry name" value="MIB_M2"/>
</dbReference>
<organism evidence="7 8">
    <name type="scientific">Mycoplasma capricolum subsp. capripneumoniae 87001</name>
    <dbReference type="NCBI Taxonomy" id="1124992"/>
    <lineage>
        <taxon>Bacteria</taxon>
        <taxon>Bacillati</taxon>
        <taxon>Mycoplasmatota</taxon>
        <taxon>Mollicutes</taxon>
        <taxon>Mycoplasmataceae</taxon>
        <taxon>Mycoplasma</taxon>
    </lineage>
</organism>
<evidence type="ECO:0000313" key="8">
    <source>
        <dbReference type="Proteomes" id="UP000031910"/>
    </source>
</evidence>
<feature type="compositionally biased region" description="Basic and acidic residues" evidence="1">
    <location>
        <begin position="74"/>
        <end position="110"/>
    </location>
</feature>
<dbReference type="Pfam" id="PF26361">
    <property type="entry name" value="MIB_arm"/>
    <property type="match status" value="1"/>
</dbReference>
<evidence type="ECO:0000313" key="7">
    <source>
        <dbReference type="EMBL" id="AJK51392.1"/>
    </source>
</evidence>
<dbReference type="InterPro" id="IPR030942">
    <property type="entry name" value="Mycoplas_M_dom"/>
</dbReference>
<dbReference type="KEGG" id="mcai:MCCG_0423"/>
<dbReference type="InterPro" id="IPR011732">
    <property type="entry name" value="Mycoplasma_virulence_signal"/>
</dbReference>
<dbReference type="NCBIfam" id="TIGR04526">
    <property type="entry name" value="predic_Ig_block"/>
    <property type="match status" value="1"/>
</dbReference>
<dbReference type="Pfam" id="PF09610">
    <property type="entry name" value="Myco_arth_vir_N"/>
    <property type="match status" value="1"/>
</dbReference>
<dbReference type="InterPro" id="IPR058861">
    <property type="entry name" value="MIB_arm"/>
</dbReference>
<keyword evidence="8" id="KW-1185">Reference proteome</keyword>
<dbReference type="EMBL" id="CP006959">
    <property type="protein sequence ID" value="AJK51392.1"/>
    <property type="molecule type" value="Genomic_DNA"/>
</dbReference>
<name>A0A9N7G786_MYCCC</name>
<keyword evidence="2" id="KW-0812">Transmembrane</keyword>
<evidence type="ECO:0000256" key="1">
    <source>
        <dbReference type="SAM" id="MobiDB-lite"/>
    </source>
</evidence>
<dbReference type="Pfam" id="PF26360">
    <property type="entry name" value="MIB_M1"/>
    <property type="match status" value="1"/>
</dbReference>
<keyword evidence="2" id="KW-0472">Membrane</keyword>
<evidence type="ECO:0008006" key="9">
    <source>
        <dbReference type="Google" id="ProtNLM"/>
    </source>
</evidence>
<feature type="domain" description="Mycoplasma immunoglobulin binding protein arm" evidence="5">
    <location>
        <begin position="188"/>
        <end position="333"/>
    </location>
</feature>
<sequence>MIFLLEEFDEFVKKEKNKILAFAILAGLMTSASIGSTVFYSIADNSLLRDVDSTGIVDASLVPVNDIVSPDSLRSNRDNNIKKLESRDLKPTVKDEEKRIIIPDKKEEKPQAAIPESTHSTPSPQNKPRTETKVRTTRKINIAGAEVEAEIEGYPGFNVLAYDQERKISNPNPYTNVTVSKILNAQVTEQLKNNVVKNALGENDGKGTGLFNNTFFNVATRELELKEELKTITETLRMQHGYQDFMQRYIKLLDSPNVEKFLKEEAKKEYPSKKASLSKDELRVWLILNLDKSKFTKMASKSEAYLKQGLTIDPRNAFINEDGEIDSYGWNVPDEFNTVTSRQQRDNSERRVFGYNQWYSRSSDDVKNGNYPGWEKKEVDLENDETFKSYGIKSDEGFKITRLTRKEKVDTNKGQINEGIVVEIDAANPKGYEKLKSVIEQFKAKGQEITSYRIKNMGARDSGQKFGEILAALPDKLPQLELFFSDRDPNTASLINLENKKIKELSLYTDGNSLKQAWSFNPLSFRNTEWINTIDYNVSAEYGRGQNIYTRVTFNTLAFDAKDYEDEKLERINDGLRMAYYARNNEPIFQGSRGPGLSPDTSLGDNSYPIGLDFSRVTQIKSLKGLIFNDTQNVGNGSRKIAELTLYNDKEVFEISADELNNANMQHLSTGGDPIPPKLYFSNGYATKKMRITGNGLNDTGIENLSKYFAYNEAFKEKKTIQVDSNNSELANKLRSHGYNVENASDAIIT</sequence>
<reference evidence="7 8" key="1">
    <citation type="submission" date="2013-12" db="EMBL/GenBank/DDBJ databases">
        <authorList>
            <person name="Wang R."/>
            <person name="Li Y."/>
            <person name="Zheng H."/>
            <person name="Xin J."/>
        </authorList>
    </citation>
    <scope>NUCLEOTIDE SEQUENCE [LARGE SCALE GENOMIC DNA]</scope>
    <source>
        <strain evidence="7 8">87001</strain>
    </source>
</reference>
<dbReference type="Proteomes" id="UP000031910">
    <property type="component" value="Chromosome"/>
</dbReference>
<evidence type="ECO:0000259" key="4">
    <source>
        <dbReference type="Pfam" id="PF26360"/>
    </source>
</evidence>
<dbReference type="Pfam" id="PF26364">
    <property type="entry name" value="MIB_M2"/>
    <property type="match status" value="1"/>
</dbReference>
<feature type="domain" description="IgG-blocking virulence" evidence="4">
    <location>
        <begin position="339"/>
        <end position="544"/>
    </location>
</feature>
<protein>
    <recommendedName>
        <fullName evidence="9">Mycoplasma virulence signal domain-containing protein</fullName>
    </recommendedName>
</protein>
<evidence type="ECO:0000256" key="2">
    <source>
        <dbReference type="SAM" id="Phobius"/>
    </source>
</evidence>
<feature type="domain" description="Mycoplasma virulence signal" evidence="3">
    <location>
        <begin position="11"/>
        <end position="40"/>
    </location>
</feature>
<evidence type="ECO:0000259" key="6">
    <source>
        <dbReference type="Pfam" id="PF26364"/>
    </source>
</evidence>
<feature type="region of interest" description="Disordered" evidence="1">
    <location>
        <begin position="72"/>
        <end position="135"/>
    </location>
</feature>
<feature type="domain" description="Mycoplasma immunoglobulin binding protein M2" evidence="6">
    <location>
        <begin position="554"/>
        <end position="742"/>
    </location>
</feature>
<gene>
    <name evidence="7" type="ORF">MCCG_0423</name>
</gene>
<dbReference type="InterPro" id="IPR030941">
    <property type="entry name" value="Predic_Ig_block"/>
</dbReference>
<accession>A0A9N7G786</accession>
<proteinExistence type="predicted"/>
<dbReference type="NCBIfam" id="TIGR04524">
    <property type="entry name" value="mycoplas_M_dom"/>
    <property type="match status" value="1"/>
</dbReference>
<dbReference type="AlphaFoldDB" id="A0A9N7G786"/>
<evidence type="ECO:0000259" key="5">
    <source>
        <dbReference type="Pfam" id="PF26361"/>
    </source>
</evidence>
<feature type="transmembrane region" description="Helical" evidence="2">
    <location>
        <begin position="20"/>
        <end position="43"/>
    </location>
</feature>